<name>A0A1I4UYC3_9GAMM</name>
<feature type="transmembrane region" description="Helical" evidence="1">
    <location>
        <begin position="75"/>
        <end position="92"/>
    </location>
</feature>
<keyword evidence="3" id="KW-1185">Reference proteome</keyword>
<dbReference type="STRING" id="1367852.SAMN05216516_101431"/>
<keyword evidence="1" id="KW-0812">Transmembrane</keyword>
<dbReference type="Proteomes" id="UP000242222">
    <property type="component" value="Unassembled WGS sequence"/>
</dbReference>
<dbReference type="GO" id="GO:0005886">
    <property type="term" value="C:plasma membrane"/>
    <property type="evidence" value="ECO:0007669"/>
    <property type="project" value="TreeGrafter"/>
</dbReference>
<dbReference type="PANTHER" id="PTHR39594:SF1">
    <property type="entry name" value="PROTEIN YCHQ"/>
    <property type="match status" value="1"/>
</dbReference>
<dbReference type="PIRSF" id="PIRSF005610">
    <property type="entry name" value="SirB"/>
    <property type="match status" value="1"/>
</dbReference>
<dbReference type="PANTHER" id="PTHR39594">
    <property type="entry name" value="PROTEIN YCHQ"/>
    <property type="match status" value="1"/>
</dbReference>
<keyword evidence="1" id="KW-1133">Transmembrane helix</keyword>
<feature type="transmembrane region" description="Helical" evidence="1">
    <location>
        <begin position="12"/>
        <end position="31"/>
    </location>
</feature>
<protein>
    <submittedName>
        <fullName evidence="2">Uncharacterized membrane protein SirB2</fullName>
    </submittedName>
</protein>
<evidence type="ECO:0000313" key="3">
    <source>
        <dbReference type="Proteomes" id="UP000242222"/>
    </source>
</evidence>
<dbReference type="Pfam" id="PF04247">
    <property type="entry name" value="SirB"/>
    <property type="match status" value="1"/>
</dbReference>
<proteinExistence type="predicted"/>
<gene>
    <name evidence="2" type="ORF">SAMN05216516_101431</name>
</gene>
<dbReference type="InterPro" id="IPR007360">
    <property type="entry name" value="SirB"/>
</dbReference>
<feature type="transmembrane region" description="Helical" evidence="1">
    <location>
        <begin position="51"/>
        <end position="69"/>
    </location>
</feature>
<reference evidence="3" key="1">
    <citation type="submission" date="2016-10" db="EMBL/GenBank/DDBJ databases">
        <authorList>
            <person name="Varghese N."/>
            <person name="Submissions S."/>
        </authorList>
    </citation>
    <scope>NUCLEOTIDE SEQUENCE [LARGE SCALE GENOMIC DNA]</scope>
    <source>
        <strain evidence="3">N6PO6</strain>
    </source>
</reference>
<evidence type="ECO:0000256" key="1">
    <source>
        <dbReference type="SAM" id="Phobius"/>
    </source>
</evidence>
<dbReference type="EMBL" id="FOVC01000001">
    <property type="protein sequence ID" value="SFM93926.1"/>
    <property type="molecule type" value="Genomic_DNA"/>
</dbReference>
<sequence length="129" mass="14388">MNWYLSIKSFHILTVIISLSLFALRFFWLSVSPARLEQRWIKIVPHLNDTLLLLSGIALVTLIQSGALLTQDSWLTEKLIGVIIYIALGSIALGRRPRSQKIRLAAFIIALAVVALIIRLAITKSLLLG</sequence>
<organism evidence="2 3">
    <name type="scientific">Izhakiella capsodis</name>
    <dbReference type="NCBI Taxonomy" id="1367852"/>
    <lineage>
        <taxon>Bacteria</taxon>
        <taxon>Pseudomonadati</taxon>
        <taxon>Pseudomonadota</taxon>
        <taxon>Gammaproteobacteria</taxon>
        <taxon>Enterobacterales</taxon>
        <taxon>Erwiniaceae</taxon>
        <taxon>Izhakiella</taxon>
    </lineage>
</organism>
<dbReference type="OrthoDB" id="5588650at2"/>
<evidence type="ECO:0000313" key="2">
    <source>
        <dbReference type="EMBL" id="SFM93926.1"/>
    </source>
</evidence>
<dbReference type="RefSeq" id="WP_092875193.1">
    <property type="nucleotide sequence ID" value="NZ_FOVC01000001.1"/>
</dbReference>
<accession>A0A1I4UYC3</accession>
<keyword evidence="1" id="KW-0472">Membrane</keyword>
<dbReference type="AlphaFoldDB" id="A0A1I4UYC3"/>
<feature type="transmembrane region" description="Helical" evidence="1">
    <location>
        <begin position="104"/>
        <end position="122"/>
    </location>
</feature>